<keyword evidence="1" id="KW-1133">Transmembrane helix</keyword>
<organism evidence="2 3">
    <name type="scientific">Anaeromicropila herbilytica</name>
    <dbReference type="NCBI Taxonomy" id="2785025"/>
    <lineage>
        <taxon>Bacteria</taxon>
        <taxon>Bacillati</taxon>
        <taxon>Bacillota</taxon>
        <taxon>Clostridia</taxon>
        <taxon>Lachnospirales</taxon>
        <taxon>Lachnospiraceae</taxon>
        <taxon>Anaeromicropila</taxon>
    </lineage>
</organism>
<feature type="transmembrane region" description="Helical" evidence="1">
    <location>
        <begin position="222"/>
        <end position="244"/>
    </location>
</feature>
<evidence type="ECO:0000313" key="2">
    <source>
        <dbReference type="EMBL" id="BCN31609.1"/>
    </source>
</evidence>
<accession>A0A7R7IE03</accession>
<feature type="transmembrane region" description="Helical" evidence="1">
    <location>
        <begin position="157"/>
        <end position="179"/>
    </location>
</feature>
<keyword evidence="1" id="KW-0472">Membrane</keyword>
<feature type="transmembrane region" description="Helical" evidence="1">
    <location>
        <begin position="105"/>
        <end position="124"/>
    </location>
</feature>
<dbReference type="KEGG" id="ahb:bsdtb5_29040"/>
<evidence type="ECO:0000313" key="3">
    <source>
        <dbReference type="Proteomes" id="UP000595897"/>
    </source>
</evidence>
<dbReference type="RefSeq" id="WP_271712720.1">
    <property type="nucleotide sequence ID" value="NZ_AP024169.1"/>
</dbReference>
<dbReference type="Proteomes" id="UP000595897">
    <property type="component" value="Chromosome"/>
</dbReference>
<dbReference type="EMBL" id="AP024169">
    <property type="protein sequence ID" value="BCN31609.1"/>
    <property type="molecule type" value="Genomic_DNA"/>
</dbReference>
<evidence type="ECO:0000256" key="1">
    <source>
        <dbReference type="SAM" id="Phobius"/>
    </source>
</evidence>
<sequence>MAKFCTKCGKPLEEGQTCSCQLQPTTTPIMEETPTMASEQSEQAFNSNQPTMNTQADYKQYQQQFNQAKEHSTRYLQDLFASFLNIFRNPTTSGPLFVKTANHNIAIGFIVFQAILTAFFSVVVTSKINSTLNLFGGLMGDYSDAATAAYKLPLVKIFIVTILISCLLSCILAGILYLVSMIFKNTIHFKSMLCVAATRSVALIPITILSIIVFYINTNTGITLFYLGNLLGICYMLVSLPIISQDNKNKVPFIIFITMVIFFFVSTFVMYHSIPLYLPETMKDGWKEFSTHMKSFDLLKSMTGASY</sequence>
<gene>
    <name evidence="2" type="ORF">bsdtb5_29040</name>
</gene>
<protein>
    <recommendedName>
        <fullName evidence="4">Yip1 domain-containing protein</fullName>
    </recommendedName>
</protein>
<name>A0A7R7IE03_9FIRM</name>
<dbReference type="AlphaFoldDB" id="A0A7R7IE03"/>
<feature type="transmembrane region" description="Helical" evidence="1">
    <location>
        <begin position="251"/>
        <end position="274"/>
    </location>
</feature>
<keyword evidence="1" id="KW-0812">Transmembrane</keyword>
<proteinExistence type="predicted"/>
<reference evidence="2 3" key="1">
    <citation type="submission" date="2020-11" db="EMBL/GenBank/DDBJ databases">
        <title>Draft genome sequencing of a Lachnospiraceae strain isolated from anoxic soil subjected to BSD treatment.</title>
        <authorList>
            <person name="Uek A."/>
            <person name="Tonouchi A."/>
        </authorList>
    </citation>
    <scope>NUCLEOTIDE SEQUENCE [LARGE SCALE GENOMIC DNA]</scope>
    <source>
        <strain evidence="2 3">TB5</strain>
    </source>
</reference>
<feature type="transmembrane region" description="Helical" evidence="1">
    <location>
        <begin position="191"/>
        <end position="216"/>
    </location>
</feature>
<keyword evidence="3" id="KW-1185">Reference proteome</keyword>
<evidence type="ECO:0008006" key="4">
    <source>
        <dbReference type="Google" id="ProtNLM"/>
    </source>
</evidence>